<gene>
    <name evidence="1" type="ORF">WKI299_LOCUS32955</name>
</gene>
<accession>A0A816YU32</accession>
<dbReference type="Proteomes" id="UP000663856">
    <property type="component" value="Unassembled WGS sequence"/>
</dbReference>
<sequence length="110" mass="12790">MNEVVPRLYQDNVPSLYQDDVLRLYQDDVPRLYQDVVIESPGTHPVINLLVPKSKLSLVEKFEQNTEETRDQGYCLEFDNACCSLLTNVPYCDHWARTHRLFTCDSADHT</sequence>
<reference evidence="1" key="1">
    <citation type="submission" date="2021-02" db="EMBL/GenBank/DDBJ databases">
        <authorList>
            <person name="Nowell W R."/>
        </authorList>
    </citation>
    <scope>NUCLEOTIDE SEQUENCE</scope>
</reference>
<evidence type="ECO:0000313" key="2">
    <source>
        <dbReference type="Proteomes" id="UP000663856"/>
    </source>
</evidence>
<evidence type="ECO:0000313" key="1">
    <source>
        <dbReference type="EMBL" id="CAF2171157.1"/>
    </source>
</evidence>
<dbReference type="EMBL" id="CAJNRF010015337">
    <property type="protein sequence ID" value="CAF2171157.1"/>
    <property type="molecule type" value="Genomic_DNA"/>
</dbReference>
<comment type="caution">
    <text evidence="1">The sequence shown here is derived from an EMBL/GenBank/DDBJ whole genome shotgun (WGS) entry which is preliminary data.</text>
</comment>
<proteinExistence type="predicted"/>
<name>A0A816YU32_9BILA</name>
<dbReference type="AlphaFoldDB" id="A0A816YU32"/>
<protein>
    <submittedName>
        <fullName evidence="1">Uncharacterized protein</fullName>
    </submittedName>
</protein>
<organism evidence="1 2">
    <name type="scientific">Rotaria magnacalcarata</name>
    <dbReference type="NCBI Taxonomy" id="392030"/>
    <lineage>
        <taxon>Eukaryota</taxon>
        <taxon>Metazoa</taxon>
        <taxon>Spiralia</taxon>
        <taxon>Gnathifera</taxon>
        <taxon>Rotifera</taxon>
        <taxon>Eurotatoria</taxon>
        <taxon>Bdelloidea</taxon>
        <taxon>Philodinida</taxon>
        <taxon>Philodinidae</taxon>
        <taxon>Rotaria</taxon>
    </lineage>
</organism>